<dbReference type="EMBL" id="CABL01000001">
    <property type="protein sequence ID" value="CBH74300.1"/>
    <property type="molecule type" value="Genomic_DNA"/>
</dbReference>
<keyword evidence="2" id="KW-1277">Toxin-antitoxin system</keyword>
<protein>
    <submittedName>
        <fullName evidence="3">Plasmid stabilization system</fullName>
    </submittedName>
</protein>
<accession>E6PCW5</accession>
<dbReference type="PANTHER" id="PTHR33755">
    <property type="entry name" value="TOXIN PARE1-RELATED"/>
    <property type="match status" value="1"/>
</dbReference>
<proteinExistence type="inferred from homology"/>
<sequence length="102" mass="11684">MATLRFTAPAREDLRALYAFIAADGPDRARTFAEKIYARCMLLTTHPLAGRARPEFSFVDQGLRSLPVRPIIVFYRYDELLDVVDIVRVVDGRRDLHTLFAD</sequence>
<comment type="similarity">
    <text evidence="1">Belongs to the RelE toxin family.</text>
</comment>
<evidence type="ECO:0000256" key="2">
    <source>
        <dbReference type="ARBA" id="ARBA00022649"/>
    </source>
</evidence>
<dbReference type="Gene3D" id="3.30.2310.20">
    <property type="entry name" value="RelE-like"/>
    <property type="match status" value="1"/>
</dbReference>
<dbReference type="InterPro" id="IPR051803">
    <property type="entry name" value="TA_system_RelE-like_toxin"/>
</dbReference>
<dbReference type="PANTHER" id="PTHR33755:SF6">
    <property type="entry name" value="PLASMID STABILIZATION SYSTEM PROTEIN"/>
    <property type="match status" value="1"/>
</dbReference>
<evidence type="ECO:0000313" key="3">
    <source>
        <dbReference type="EMBL" id="CBH74300.1"/>
    </source>
</evidence>
<dbReference type="Pfam" id="PF05016">
    <property type="entry name" value="ParE_toxin"/>
    <property type="match status" value="1"/>
</dbReference>
<evidence type="ECO:0000256" key="1">
    <source>
        <dbReference type="ARBA" id="ARBA00006226"/>
    </source>
</evidence>
<dbReference type="AlphaFoldDB" id="E6PCW5"/>
<name>E6PCW5_9ZZZZ</name>
<dbReference type="InterPro" id="IPR035093">
    <property type="entry name" value="RelE/ParE_toxin_dom_sf"/>
</dbReference>
<comment type="caution">
    <text evidence="3">The sequence shown here is derived from an EMBL/GenBank/DDBJ whole genome shotgun (WGS) entry which is preliminary data.</text>
</comment>
<organism evidence="3">
    <name type="scientific">mine drainage metagenome</name>
    <dbReference type="NCBI Taxonomy" id="410659"/>
    <lineage>
        <taxon>unclassified sequences</taxon>
        <taxon>metagenomes</taxon>
        <taxon>ecological metagenomes</taxon>
    </lineage>
</organism>
<gene>
    <name evidence="3" type="ORF">CARN1_2187</name>
</gene>
<dbReference type="InterPro" id="IPR007712">
    <property type="entry name" value="RelE/ParE_toxin"/>
</dbReference>
<reference evidence="3" key="1">
    <citation type="submission" date="2009-10" db="EMBL/GenBank/DDBJ databases">
        <title>Diversity of trophic interactions inside an arsenic-rich microbial ecosystem.</title>
        <authorList>
            <person name="Bertin P.N."/>
            <person name="Heinrich-Salmeron A."/>
            <person name="Pelletier E."/>
            <person name="Goulhen-Chollet F."/>
            <person name="Arsene-Ploetze F."/>
            <person name="Gallien S."/>
            <person name="Calteau A."/>
            <person name="Vallenet D."/>
            <person name="Casiot C."/>
            <person name="Chane-Woon-Ming B."/>
            <person name="Giloteaux L."/>
            <person name="Barakat M."/>
            <person name="Bonnefoy V."/>
            <person name="Bruneel O."/>
            <person name="Chandler M."/>
            <person name="Cleiss J."/>
            <person name="Duran R."/>
            <person name="Elbaz-Poulichet F."/>
            <person name="Fonknechten N."/>
            <person name="Lauga B."/>
            <person name="Mornico D."/>
            <person name="Ortet P."/>
            <person name="Schaeffer C."/>
            <person name="Siguier P."/>
            <person name="Alexander Thil Smith A."/>
            <person name="Van Dorsselaer A."/>
            <person name="Weissenbach J."/>
            <person name="Medigue C."/>
            <person name="Le Paslier D."/>
        </authorList>
    </citation>
    <scope>NUCLEOTIDE SEQUENCE</scope>
</reference>